<dbReference type="GO" id="GO:0005886">
    <property type="term" value="C:plasma membrane"/>
    <property type="evidence" value="ECO:0007669"/>
    <property type="project" value="UniProtKB-SubCell"/>
</dbReference>
<protein>
    <submittedName>
        <fullName evidence="9">Carbohydrate ABC transporter permease</fullName>
    </submittedName>
</protein>
<reference evidence="9 10" key="1">
    <citation type="submission" date="2020-07" db="EMBL/GenBank/DDBJ databases">
        <title>Vallitalea guaymasensis genome.</title>
        <authorList>
            <person name="Postec A."/>
        </authorList>
    </citation>
    <scope>NUCLEOTIDE SEQUENCE [LARGE SCALE GENOMIC DNA]</scope>
    <source>
        <strain evidence="9 10">Ra1766G1</strain>
    </source>
</reference>
<dbReference type="SUPFAM" id="SSF161098">
    <property type="entry name" value="MetI-like"/>
    <property type="match status" value="1"/>
</dbReference>
<keyword evidence="3" id="KW-1003">Cell membrane</keyword>
<keyword evidence="5 7" id="KW-1133">Transmembrane helix</keyword>
<feature type="domain" description="ABC transmembrane type-1" evidence="8">
    <location>
        <begin position="68"/>
        <end position="260"/>
    </location>
</feature>
<dbReference type="PANTHER" id="PTHR43744">
    <property type="entry name" value="ABC TRANSPORTER PERMEASE PROTEIN MG189-RELATED-RELATED"/>
    <property type="match status" value="1"/>
</dbReference>
<keyword evidence="6 7" id="KW-0472">Membrane</keyword>
<feature type="transmembrane region" description="Helical" evidence="7">
    <location>
        <begin position="5"/>
        <end position="26"/>
    </location>
</feature>
<name>A0A8J8SEV2_9FIRM</name>
<gene>
    <name evidence="9" type="ORF">HYG85_05175</name>
</gene>
<evidence type="ECO:0000313" key="9">
    <source>
        <dbReference type="EMBL" id="QUH31931.1"/>
    </source>
</evidence>
<dbReference type="Proteomes" id="UP000677305">
    <property type="component" value="Chromosome"/>
</dbReference>
<proteinExistence type="inferred from homology"/>
<dbReference type="Gene3D" id="1.10.3720.10">
    <property type="entry name" value="MetI-like"/>
    <property type="match status" value="1"/>
</dbReference>
<feature type="transmembrane region" description="Helical" evidence="7">
    <location>
        <begin position="239"/>
        <end position="260"/>
    </location>
</feature>
<feature type="transmembrane region" description="Helical" evidence="7">
    <location>
        <begin position="103"/>
        <end position="124"/>
    </location>
</feature>
<keyword evidence="10" id="KW-1185">Reference proteome</keyword>
<evidence type="ECO:0000313" key="10">
    <source>
        <dbReference type="Proteomes" id="UP000677305"/>
    </source>
</evidence>
<evidence type="ECO:0000256" key="7">
    <source>
        <dbReference type="RuleBase" id="RU363032"/>
    </source>
</evidence>
<evidence type="ECO:0000256" key="1">
    <source>
        <dbReference type="ARBA" id="ARBA00004651"/>
    </source>
</evidence>
<feature type="transmembrane region" description="Helical" evidence="7">
    <location>
        <begin position="136"/>
        <end position="159"/>
    </location>
</feature>
<keyword evidence="4 7" id="KW-0812">Transmembrane</keyword>
<feature type="transmembrane region" description="Helical" evidence="7">
    <location>
        <begin position="74"/>
        <end position="94"/>
    </location>
</feature>
<comment type="subcellular location">
    <subcellularLocation>
        <location evidence="1 7">Cell membrane</location>
        <topology evidence="1 7">Multi-pass membrane protein</topology>
    </subcellularLocation>
</comment>
<evidence type="ECO:0000259" key="8">
    <source>
        <dbReference type="PROSITE" id="PS50928"/>
    </source>
</evidence>
<evidence type="ECO:0000256" key="3">
    <source>
        <dbReference type="ARBA" id="ARBA00022475"/>
    </source>
</evidence>
<dbReference type="KEGG" id="vgu:HYG85_05175"/>
<dbReference type="EMBL" id="CP058561">
    <property type="protein sequence ID" value="QUH31931.1"/>
    <property type="molecule type" value="Genomic_DNA"/>
</dbReference>
<dbReference type="InterPro" id="IPR035906">
    <property type="entry name" value="MetI-like_sf"/>
</dbReference>
<dbReference type="Pfam" id="PF00528">
    <property type="entry name" value="BPD_transp_1"/>
    <property type="match status" value="1"/>
</dbReference>
<evidence type="ECO:0000256" key="2">
    <source>
        <dbReference type="ARBA" id="ARBA00022448"/>
    </source>
</evidence>
<evidence type="ECO:0000256" key="4">
    <source>
        <dbReference type="ARBA" id="ARBA00022692"/>
    </source>
</evidence>
<dbReference type="AlphaFoldDB" id="A0A8J8SEV2"/>
<evidence type="ECO:0000256" key="6">
    <source>
        <dbReference type="ARBA" id="ARBA00023136"/>
    </source>
</evidence>
<sequence>MIVRIIAFVFLSLLGIFMTYPLLWLISSSFKENNEIFKSLSLIPQKIVMNSYSEGWKGIGQFGYSTFFGNTFKLVIPITFFTVISSTMVGYGFARFTFPFKKFFFSVMLAGLMLPSSVIIIPRYLLFNRFGWLDSYLPFIVPAMFATNAFFIFMMVQFFRGIPKELDEAGIIDGCNSLQILTRILLPLCKPAIFSAMLFQFIWAWSDFFSPLIYINSVKKYPLSLALRMMLDLGEQAQWNQIMAMSVLSIVPPVILFFTAQKYFVEGISTSGLKG</sequence>
<accession>A0A8J8SEV2</accession>
<dbReference type="PANTHER" id="PTHR43744:SF6">
    <property type="entry name" value="ABC TRANSPORTER PERMEASE PROTEIN YESQ-RELATED"/>
    <property type="match status" value="1"/>
</dbReference>
<comment type="similarity">
    <text evidence="7">Belongs to the binding-protein-dependent transport system permease family.</text>
</comment>
<feature type="transmembrane region" description="Helical" evidence="7">
    <location>
        <begin position="180"/>
        <end position="203"/>
    </location>
</feature>
<dbReference type="GO" id="GO:0055085">
    <property type="term" value="P:transmembrane transport"/>
    <property type="evidence" value="ECO:0007669"/>
    <property type="project" value="InterPro"/>
</dbReference>
<keyword evidence="2 7" id="KW-0813">Transport</keyword>
<organism evidence="9 10">
    <name type="scientific">Vallitalea guaymasensis</name>
    <dbReference type="NCBI Taxonomy" id="1185412"/>
    <lineage>
        <taxon>Bacteria</taxon>
        <taxon>Bacillati</taxon>
        <taxon>Bacillota</taxon>
        <taxon>Clostridia</taxon>
        <taxon>Lachnospirales</taxon>
        <taxon>Vallitaleaceae</taxon>
        <taxon>Vallitalea</taxon>
    </lineage>
</organism>
<dbReference type="InterPro" id="IPR000515">
    <property type="entry name" value="MetI-like"/>
</dbReference>
<dbReference type="CDD" id="cd06261">
    <property type="entry name" value="TM_PBP2"/>
    <property type="match status" value="1"/>
</dbReference>
<dbReference type="PROSITE" id="PS50928">
    <property type="entry name" value="ABC_TM1"/>
    <property type="match status" value="1"/>
</dbReference>
<evidence type="ECO:0000256" key="5">
    <source>
        <dbReference type="ARBA" id="ARBA00022989"/>
    </source>
</evidence>